<proteinExistence type="predicted"/>
<accession>A0A8J6H9A8</accession>
<dbReference type="EMBL" id="JABDTM020027723">
    <property type="protein sequence ID" value="KAH0810091.1"/>
    <property type="molecule type" value="Genomic_DNA"/>
</dbReference>
<protein>
    <recommendedName>
        <fullName evidence="1">DUF5641 domain-containing protein</fullName>
    </recommendedName>
</protein>
<sequence>MNMSSRKKSELKLLKLAQSIFCALIKVDISTYKKAPSVRYCLIGLDSCTIYDAVEEVSRCFNCNGFNHSSHKCKSALSCPRCAKERAAKECNASELCCVNCLKLKERAEDEVIDYNHAAYGYDKCLAHQQNVGEPNGLSRDDGKRPDGMTLVPWIKGQPLVWDVTVVDTLADSYVLKSSEVSGSAAEMACKRKHSKYSSIISSNYVFKGLAFETLGPWCKEAIDFINVIGNRLIAESGDSKSKKFLFERISLAIQLWSFEPDFSHYHHKTKCFHTITSKKKKPTTRTSLGSVNIINEQLHDQVNPSSVDTRLHTIFFQLLKPNRESLAQNFLLQETKLGWVVVNSCYNNRQDIAIRGSCHFVQPIPEQMVHKFRRLDSFKNETIINQDDALCEKIFADHYKRSKTGTSRAGAIKRFKSLQCKFRRDKGFKTVYAKVIEDYFRQGHAEQVPANELDNPCYYLPHHGVTKEDSTTTQLRVACLNSRPITPLSSNPDDLSPLTPGHFLIGTALTAPAESDVTEINIHRLDQWQKIQQVRQHFWKRWSREYIVELQQRSKWATSTRPAAVGDIVIVHEDNIPPLCWSLGRIEAVHPGRDEKVRTVSVRTKSVVVKRSVHKLSPLPV</sequence>
<evidence type="ECO:0000259" key="1">
    <source>
        <dbReference type="Pfam" id="PF18701"/>
    </source>
</evidence>
<dbReference type="InterPro" id="IPR040676">
    <property type="entry name" value="DUF5641"/>
</dbReference>
<dbReference type="PANTHER" id="PTHR47331:SF6">
    <property type="entry name" value="DOUBLECORTIN DOMAIN-CONTAINING PROTEIN"/>
    <property type="match status" value="1"/>
</dbReference>
<reference evidence="2" key="2">
    <citation type="submission" date="2021-08" db="EMBL/GenBank/DDBJ databases">
        <authorList>
            <person name="Eriksson T."/>
        </authorList>
    </citation>
    <scope>NUCLEOTIDE SEQUENCE</scope>
    <source>
        <strain evidence="2">Stoneville</strain>
        <tissue evidence="2">Whole head</tissue>
    </source>
</reference>
<gene>
    <name evidence="2" type="ORF">GEV33_012700</name>
</gene>
<keyword evidence="3" id="KW-1185">Reference proteome</keyword>
<name>A0A8J6H9A8_TENMO</name>
<dbReference type="Pfam" id="PF18701">
    <property type="entry name" value="DUF5641"/>
    <property type="match status" value="1"/>
</dbReference>
<feature type="domain" description="DUF5641" evidence="1">
    <location>
        <begin position="528"/>
        <end position="620"/>
    </location>
</feature>
<dbReference type="PANTHER" id="PTHR47331">
    <property type="entry name" value="PHD-TYPE DOMAIN-CONTAINING PROTEIN"/>
    <property type="match status" value="1"/>
</dbReference>
<dbReference type="Proteomes" id="UP000719412">
    <property type="component" value="Unassembled WGS sequence"/>
</dbReference>
<evidence type="ECO:0000313" key="2">
    <source>
        <dbReference type="EMBL" id="KAH0810091.1"/>
    </source>
</evidence>
<evidence type="ECO:0000313" key="3">
    <source>
        <dbReference type="Proteomes" id="UP000719412"/>
    </source>
</evidence>
<reference evidence="2" key="1">
    <citation type="journal article" date="2020" name="J Insects Food Feed">
        <title>The yellow mealworm (Tenebrio molitor) genome: a resource for the emerging insects as food and feed industry.</title>
        <authorList>
            <person name="Eriksson T."/>
            <person name="Andere A."/>
            <person name="Kelstrup H."/>
            <person name="Emery V."/>
            <person name="Picard C."/>
        </authorList>
    </citation>
    <scope>NUCLEOTIDE SEQUENCE</scope>
    <source>
        <strain evidence="2">Stoneville</strain>
        <tissue evidence="2">Whole head</tissue>
    </source>
</reference>
<organism evidence="2 3">
    <name type="scientific">Tenebrio molitor</name>
    <name type="common">Yellow mealworm beetle</name>
    <dbReference type="NCBI Taxonomy" id="7067"/>
    <lineage>
        <taxon>Eukaryota</taxon>
        <taxon>Metazoa</taxon>
        <taxon>Ecdysozoa</taxon>
        <taxon>Arthropoda</taxon>
        <taxon>Hexapoda</taxon>
        <taxon>Insecta</taxon>
        <taxon>Pterygota</taxon>
        <taxon>Neoptera</taxon>
        <taxon>Endopterygota</taxon>
        <taxon>Coleoptera</taxon>
        <taxon>Polyphaga</taxon>
        <taxon>Cucujiformia</taxon>
        <taxon>Tenebrionidae</taxon>
        <taxon>Tenebrio</taxon>
    </lineage>
</organism>
<comment type="caution">
    <text evidence="2">The sequence shown here is derived from an EMBL/GenBank/DDBJ whole genome shotgun (WGS) entry which is preliminary data.</text>
</comment>
<dbReference type="AlphaFoldDB" id="A0A8J6H9A8"/>